<dbReference type="AlphaFoldDB" id="A0A1G2K6M7"/>
<keyword evidence="1" id="KW-0808">Transferase</keyword>
<dbReference type="GO" id="GO:0009103">
    <property type="term" value="P:lipopolysaccharide biosynthetic process"/>
    <property type="evidence" value="ECO:0007669"/>
    <property type="project" value="TreeGrafter"/>
</dbReference>
<organism evidence="3 4">
    <name type="scientific">Candidatus Sungbacteria bacterium RIFCSPHIGHO2_01_FULL_47_32</name>
    <dbReference type="NCBI Taxonomy" id="1802264"/>
    <lineage>
        <taxon>Bacteria</taxon>
        <taxon>Candidatus Sungiibacteriota</taxon>
    </lineage>
</organism>
<protein>
    <recommendedName>
        <fullName evidence="2">Glycosyl transferase family 1 domain-containing protein</fullName>
    </recommendedName>
</protein>
<dbReference type="PANTHER" id="PTHR46401">
    <property type="entry name" value="GLYCOSYLTRANSFERASE WBBK-RELATED"/>
    <property type="match status" value="1"/>
</dbReference>
<evidence type="ECO:0000259" key="2">
    <source>
        <dbReference type="Pfam" id="PF00534"/>
    </source>
</evidence>
<feature type="domain" description="Glycosyl transferase family 1" evidence="2">
    <location>
        <begin position="207"/>
        <end position="363"/>
    </location>
</feature>
<evidence type="ECO:0000313" key="3">
    <source>
        <dbReference type="EMBL" id="OGZ95099.1"/>
    </source>
</evidence>
<evidence type="ECO:0000313" key="4">
    <source>
        <dbReference type="Proteomes" id="UP000177152"/>
    </source>
</evidence>
<dbReference type="SUPFAM" id="SSF53756">
    <property type="entry name" value="UDP-Glycosyltransferase/glycogen phosphorylase"/>
    <property type="match status" value="1"/>
</dbReference>
<dbReference type="PANTHER" id="PTHR46401:SF2">
    <property type="entry name" value="GLYCOSYLTRANSFERASE WBBK-RELATED"/>
    <property type="match status" value="1"/>
</dbReference>
<gene>
    <name evidence="3" type="ORF">A2633_06220</name>
</gene>
<dbReference type="Proteomes" id="UP000177152">
    <property type="component" value="Unassembled WGS sequence"/>
</dbReference>
<evidence type="ECO:0000256" key="1">
    <source>
        <dbReference type="ARBA" id="ARBA00022679"/>
    </source>
</evidence>
<name>A0A1G2K6M7_9BACT</name>
<sequence length="389" mass="44073">MEKISKIKVGFITDDIDRKAMGTALYMQRLIEEFSTKFKDDIELVLIHREGKCIVPACGMARNIAIPTFKLPKFSGVFSFMRFFFACKEEFDIIHFPRPKLFPFFWKLKAKKIVVTFHDAPEKGSPRFRTPANFIFEWFIMFWGKYHIDAAIADGAFPAENMRRYYGLKETQSFGIHLAGALDLRPLDAHEVEPAKKRLQEKYGFRFPYILQIARIVPHKNVHRVVEAFGILQKRKNIPHMLVILGGKSHAPVYDAVVEEAIQRLPKKEACYIAPYIETEDMSAVYNLAEIFVQAGTSDGFSIPIIDALNAGVAIVTSNRSVFPELVGSAGMLVDPFSPEDIARGVASVLEDANLRRSLIQKGLVKAGEYSWQKAARDTIGVYETVLSR</sequence>
<dbReference type="GO" id="GO:0016757">
    <property type="term" value="F:glycosyltransferase activity"/>
    <property type="evidence" value="ECO:0007669"/>
    <property type="project" value="InterPro"/>
</dbReference>
<dbReference type="Gene3D" id="3.40.50.2000">
    <property type="entry name" value="Glycogen Phosphorylase B"/>
    <property type="match status" value="2"/>
</dbReference>
<dbReference type="EMBL" id="MHQC01000017">
    <property type="protein sequence ID" value="OGZ95099.1"/>
    <property type="molecule type" value="Genomic_DNA"/>
</dbReference>
<dbReference type="CDD" id="cd03809">
    <property type="entry name" value="GT4_MtfB-like"/>
    <property type="match status" value="1"/>
</dbReference>
<comment type="caution">
    <text evidence="3">The sequence shown here is derived from an EMBL/GenBank/DDBJ whole genome shotgun (WGS) entry which is preliminary data.</text>
</comment>
<accession>A0A1G2K6M7</accession>
<dbReference type="InterPro" id="IPR001296">
    <property type="entry name" value="Glyco_trans_1"/>
</dbReference>
<reference evidence="3 4" key="1">
    <citation type="journal article" date="2016" name="Nat. Commun.">
        <title>Thousands of microbial genomes shed light on interconnected biogeochemical processes in an aquifer system.</title>
        <authorList>
            <person name="Anantharaman K."/>
            <person name="Brown C.T."/>
            <person name="Hug L.A."/>
            <person name="Sharon I."/>
            <person name="Castelle C.J."/>
            <person name="Probst A.J."/>
            <person name="Thomas B.C."/>
            <person name="Singh A."/>
            <person name="Wilkins M.J."/>
            <person name="Karaoz U."/>
            <person name="Brodie E.L."/>
            <person name="Williams K.H."/>
            <person name="Hubbard S.S."/>
            <person name="Banfield J.F."/>
        </authorList>
    </citation>
    <scope>NUCLEOTIDE SEQUENCE [LARGE SCALE GENOMIC DNA]</scope>
</reference>
<dbReference type="Pfam" id="PF00534">
    <property type="entry name" value="Glycos_transf_1"/>
    <property type="match status" value="1"/>
</dbReference>
<proteinExistence type="predicted"/>